<dbReference type="Proteomes" id="UP000663855">
    <property type="component" value="Unassembled WGS sequence"/>
</dbReference>
<protein>
    <submittedName>
        <fullName evidence="1">Uncharacterized protein</fullName>
    </submittedName>
</protein>
<evidence type="ECO:0000313" key="1">
    <source>
        <dbReference type="EMBL" id="CAF1056316.1"/>
    </source>
</evidence>
<gene>
    <name evidence="1" type="ORF">CJN711_LOCUS5007</name>
</gene>
<reference evidence="1" key="1">
    <citation type="submission" date="2021-02" db="EMBL/GenBank/DDBJ databases">
        <authorList>
            <person name="Nowell W R."/>
        </authorList>
    </citation>
    <scope>NUCLEOTIDE SEQUENCE</scope>
</reference>
<organism evidence="1 2">
    <name type="scientific">Rotaria magnacalcarata</name>
    <dbReference type="NCBI Taxonomy" id="392030"/>
    <lineage>
        <taxon>Eukaryota</taxon>
        <taxon>Metazoa</taxon>
        <taxon>Spiralia</taxon>
        <taxon>Gnathifera</taxon>
        <taxon>Rotifera</taxon>
        <taxon>Eurotatoria</taxon>
        <taxon>Bdelloidea</taxon>
        <taxon>Philodinida</taxon>
        <taxon>Philodinidae</taxon>
        <taxon>Rotaria</taxon>
    </lineage>
</organism>
<dbReference type="EMBL" id="CAJNOV010001259">
    <property type="protein sequence ID" value="CAF1056316.1"/>
    <property type="molecule type" value="Genomic_DNA"/>
</dbReference>
<accession>A0A814KWK9</accession>
<name>A0A814KWK9_9BILA</name>
<sequence>MCERSPLFLVEAKSITLDLLKRSLELFDICFHLVLHYRLDEFFLEREQKRDYDYFSLYKPCKLNYNIISDIDTYLHRLSISCRLAKSNLRSLHASRMTSSNDYIVIDDEIHELVNIFQVKINQQFQSKQKDENYDSKHDEEYHHALTLFRKISQFYQLIIMELYGVHTVRNSHILQPISINIIRLLLSIANKLKRFIQTNSPNLINFNHFRIQPHDEVCSVDQSKNFGKTKSKFRLIEIHANNSETSTE</sequence>
<dbReference type="AlphaFoldDB" id="A0A814KWK9"/>
<proteinExistence type="predicted"/>
<evidence type="ECO:0000313" key="2">
    <source>
        <dbReference type="Proteomes" id="UP000663855"/>
    </source>
</evidence>
<comment type="caution">
    <text evidence="1">The sequence shown here is derived from an EMBL/GenBank/DDBJ whole genome shotgun (WGS) entry which is preliminary data.</text>
</comment>